<evidence type="ECO:0000256" key="2">
    <source>
        <dbReference type="SAM" id="SignalP"/>
    </source>
</evidence>
<evidence type="ECO:0000313" key="4">
    <source>
        <dbReference type="Proteomes" id="UP000030066"/>
    </source>
</evidence>
<dbReference type="AlphaFoldDB" id="A0A097SSF6"/>
<keyword evidence="4" id="KW-1185">Reference proteome</keyword>
<keyword evidence="2" id="KW-0732">Signal</keyword>
<dbReference type="Proteomes" id="UP000030066">
    <property type="component" value="Chromosome"/>
</dbReference>
<sequence length="781" mass="89708">MKFLNKKYLKILLPTFLWLSAFAGSNVAIKSTYSTGLNEQLDRQIVTCSKLTDTNVKLKNLNFHFSNVSFQKMFPINLLDDGLKIFYDSNQQYGLQFKYLRSTYTTNNVSIDLSFKHDLNFSKLTPNEWVSVASIVNNDLSQLQGGITVSATNFVLGIHKISGVEKLINSRGNNILSNKEGEDTIIPCITNQFHLNWDNRYQALPFNILMDGDFTSHTSFTFSTEGDVTTPFSGQIQFVNKYKSKLTNQIGMTCGLANGNKLAQQSYLKYDPITNQVYLAMSSNSDQDNNFYTWLNLGLLWQKNGETEATYTTIVDSLSHLIYNKDNEAYESDNPVYDLLNGSNVSVITSQTAQSVKEVGDRIDVRWNIGSSLIYRELVLERNLKLTYKFISSHIEMYTTTVRIADKSIGYNFITANIKLNTKTEHTFNDSLIMTFNDPTTGFTYDSEPCNFTVQGNDHDIQYLSIDWMTSQENYRGFYTRGDTMNMKVILNNNLLTGGDLANWFDHAIIKYSLTRSVEHLQQAIITSRQISYSADKNDITYEMTVDYPNLNESLTQHYLLVIHKSDKNIYDVAMTLQDNQTTEFYQIWTFYYGNTELKEDYLLPSWSPSQVDKLDYSITGNELNIYKLKNEVGSHTIWTFKTGEQYKHKASGWQMNFNFNKEYYEAEYSWDVANGLITINLKQIKELSPNTDRMDFMVSLYNEKQMVTSHNLTWIVDYSDSPTPTPTPTPNNNSKIVLIISCVCGSLALILLSWLSVYTFIKVRNRRNLKKLHKKTDPTD</sequence>
<keyword evidence="1" id="KW-0472">Membrane</keyword>
<evidence type="ECO:0000256" key="1">
    <source>
        <dbReference type="SAM" id="Phobius"/>
    </source>
</evidence>
<keyword evidence="1" id="KW-0812">Transmembrane</keyword>
<dbReference type="EMBL" id="CP007711">
    <property type="protein sequence ID" value="AIV03532.1"/>
    <property type="molecule type" value="Genomic_DNA"/>
</dbReference>
<dbReference type="STRING" id="1318617.MGM1_1450"/>
<feature type="transmembrane region" description="Helical" evidence="1">
    <location>
        <begin position="737"/>
        <end position="762"/>
    </location>
</feature>
<accession>A0A097SSF6</accession>
<protein>
    <submittedName>
        <fullName evidence="3">Uncharacterized protein</fullName>
    </submittedName>
</protein>
<dbReference type="HOGENOM" id="CLU_358535_0_0_14"/>
<evidence type="ECO:0000313" key="3">
    <source>
        <dbReference type="EMBL" id="AIV03532.1"/>
    </source>
</evidence>
<reference evidence="3 4" key="1">
    <citation type="journal article" date="2014" name="PLoS ONE">
        <title>An emerging Mycoplasma associated with trichomoniasis, vaginal infection and disease.</title>
        <authorList>
            <consortium name="Vaginal Microbiome Consortium"/>
            <person name="Fettweis J.M."/>
            <person name="Serrano M.G."/>
            <person name="Huang B."/>
            <person name="Brooks J.P."/>
            <person name="Glascock A.L."/>
            <person name="Sheth N.U."/>
            <person name="Strauss J.F.III."/>
            <person name="Jefferson K.K."/>
            <person name="Buck G.A."/>
        </authorList>
    </citation>
    <scope>NUCLEOTIDE SEQUENCE [LARGE SCALE GENOMIC DNA]</scope>
    <source>
        <strain evidence="3 4">VCU_M1</strain>
    </source>
</reference>
<keyword evidence="1" id="KW-1133">Transmembrane helix</keyword>
<feature type="signal peptide" evidence="2">
    <location>
        <begin position="1"/>
        <end position="23"/>
    </location>
</feature>
<name>A0A097SSF6_9BACT</name>
<proteinExistence type="predicted"/>
<dbReference type="KEGG" id="mgj:MGM1_1450"/>
<gene>
    <name evidence="3" type="ORF">MGM1_1450</name>
</gene>
<feature type="chain" id="PRO_5001932382" evidence="2">
    <location>
        <begin position="24"/>
        <end position="781"/>
    </location>
</feature>
<organism evidence="3 4">
    <name type="scientific">Candidatus Malacoplasma girerdii</name>
    <dbReference type="NCBI Taxonomy" id="1318617"/>
    <lineage>
        <taxon>Bacteria</taxon>
        <taxon>Bacillati</taxon>
        <taxon>Mycoplasmatota</taxon>
        <taxon>Mycoplasmoidales</taxon>
        <taxon>Mycoplasmoidaceae</taxon>
        <taxon>Malacoplasma</taxon>
    </lineage>
</organism>